<dbReference type="InterPro" id="IPR013783">
    <property type="entry name" value="Ig-like_fold"/>
</dbReference>
<sequence>MFTGNSQDPDPGQSCGLETNDGPCWRGTAGGGAIYSTGTASSLTIQGGVTFKGNYAKARNFGSGGGAIWAQGKLWIRNSADASANKPVFEGNWASISQPTAPATNKDIPTMLTGPATQVTAGGAGGAVFLMNNSTAFITGGDYRNNASGYLGGAIYTEESTTTYVGRAVAWENTAGHFGGGLWFCPSGNSAASKGGNIALFDNKVNDTLDANTDNRSTAGTQNKTAGSDLAIMNPYHKSRYRIRSNTFQLMDTWFTSRDSSTVDWYWDGTPSLYASGYQDKWLGGDADQSVSTYNGVDGHANRYDENSTNNVKIDITTADNHSVTTCLYYTYGRDQGNDGQIDATNINTQADCTGKGYYQDGFGNQGLALKADVTNATEKDNAQSTGQILISGNGARLSGGGFGSNGVVVFDSPYSMSWNKADANTKDLVTSSSTWKITTTNAQLEDRDDGEEKSPYMAPSMRPAQCQAGGTLPKTCWQKDEDDKTWSVTVTDNDPTRDNDNTIGAISIDNLAPGTYTLKETVPPTGYELNPTEYVFTIKAAGTDNTVPEQPKLSIQTGSDQLVGSDGRTIGDKPVTGVLQWKKISSTTKQTIDDSEWTITDTNGKTVNGYASIADNTGADGYQGKDQNKTAGLFEIKLDATGTQGLGPGDYKLVESKVPSGYWQPTTKEYPFTVQSESGTITATWTGTGMGMSGEIENTPTRVSWTKVDAGSHTAIGGAEWKLVRIKTVDGTPIGSDEQPAWTVLDCGSDQNGCTGQTDDKHPTDASGNRWADSDTTAGGFTLERLEPGTYKLTETKAPDGYTLAQVSYEFTIGHTETADVRIDLSAGANGMIPVTHPDEGGNLIANVRTVAALPFTGGMTERSMLAYGLLLAGAGAVVWMIGGRRRA</sequence>
<feature type="domain" description="SpaA-like prealbumin fold" evidence="6">
    <location>
        <begin position="580"/>
        <end position="688"/>
    </location>
</feature>
<dbReference type="PANTHER" id="PTHR36108:SF13">
    <property type="entry name" value="COLOSSIN-B-RELATED"/>
    <property type="match status" value="1"/>
</dbReference>
<protein>
    <submittedName>
        <fullName evidence="7">Cna protein B-type domain protein</fullName>
    </submittedName>
</protein>
<comment type="similarity">
    <text evidence="1">Belongs to the serine-aspartate repeat-containing protein (SDr) family.</text>
</comment>
<feature type="region of interest" description="Disordered" evidence="4">
    <location>
        <begin position="755"/>
        <end position="778"/>
    </location>
</feature>
<dbReference type="PANTHER" id="PTHR36108">
    <property type="entry name" value="COLOSSIN-B-RELATED"/>
    <property type="match status" value="1"/>
</dbReference>
<dbReference type="Proteomes" id="UP000029108">
    <property type="component" value="Unassembled WGS sequence"/>
</dbReference>
<accession>A0A086ZHU1</accession>
<evidence type="ECO:0000256" key="5">
    <source>
        <dbReference type="SAM" id="Phobius"/>
    </source>
</evidence>
<dbReference type="GO" id="GO:0005975">
    <property type="term" value="P:carbohydrate metabolic process"/>
    <property type="evidence" value="ECO:0007669"/>
    <property type="project" value="UniProtKB-ARBA"/>
</dbReference>
<keyword evidence="8" id="KW-1185">Reference proteome</keyword>
<evidence type="ECO:0000256" key="2">
    <source>
        <dbReference type="ARBA" id="ARBA00022525"/>
    </source>
</evidence>
<dbReference type="Pfam" id="PF17802">
    <property type="entry name" value="SpaA"/>
    <property type="match status" value="3"/>
</dbReference>
<feature type="transmembrane region" description="Helical" evidence="5">
    <location>
        <begin position="866"/>
        <end position="884"/>
    </location>
</feature>
<dbReference type="eggNOG" id="COG4932">
    <property type="taxonomic scope" value="Bacteria"/>
</dbReference>
<keyword evidence="5" id="KW-1133">Transmembrane helix</keyword>
<feature type="region of interest" description="Disordered" evidence="4">
    <location>
        <begin position="1"/>
        <end position="20"/>
    </location>
</feature>
<dbReference type="InterPro" id="IPR041033">
    <property type="entry name" value="SpaA_PFL_dom_1"/>
</dbReference>
<gene>
    <name evidence="7" type="ORF">BBIA_2053</name>
</gene>
<evidence type="ECO:0000256" key="3">
    <source>
        <dbReference type="ARBA" id="ARBA00022729"/>
    </source>
</evidence>
<comment type="caution">
    <text evidence="7">The sequence shown here is derived from an EMBL/GenBank/DDBJ whole genome shotgun (WGS) entry which is preliminary data.</text>
</comment>
<feature type="domain" description="SpaA-like prealbumin fold" evidence="6">
    <location>
        <begin position="703"/>
        <end position="823"/>
    </location>
</feature>
<feature type="domain" description="SpaA-like prealbumin fold" evidence="6">
    <location>
        <begin position="491"/>
        <end position="545"/>
    </location>
</feature>
<name>A0A086ZHU1_9BIFI</name>
<dbReference type="Gene3D" id="2.60.40.10">
    <property type="entry name" value="Immunoglobulins"/>
    <property type="match status" value="3"/>
</dbReference>
<dbReference type="STRING" id="1437608.GCA_000771645_01799"/>
<organism evidence="7 8">
    <name type="scientific">Bifidobacterium biavatii DSM 23969</name>
    <dbReference type="NCBI Taxonomy" id="1437608"/>
    <lineage>
        <taxon>Bacteria</taxon>
        <taxon>Bacillati</taxon>
        <taxon>Actinomycetota</taxon>
        <taxon>Actinomycetes</taxon>
        <taxon>Bifidobacteriales</taxon>
        <taxon>Bifidobacteriaceae</taxon>
        <taxon>Bifidobacterium</taxon>
    </lineage>
</organism>
<keyword evidence="5" id="KW-0812">Transmembrane</keyword>
<dbReference type="AlphaFoldDB" id="A0A086ZHU1"/>
<evidence type="ECO:0000256" key="1">
    <source>
        <dbReference type="ARBA" id="ARBA00007257"/>
    </source>
</evidence>
<keyword evidence="5" id="KW-0472">Membrane</keyword>
<dbReference type="EMBL" id="JGYN01000040">
    <property type="protein sequence ID" value="KFI46091.1"/>
    <property type="molecule type" value="Genomic_DNA"/>
</dbReference>
<evidence type="ECO:0000256" key="4">
    <source>
        <dbReference type="SAM" id="MobiDB-lite"/>
    </source>
</evidence>
<reference evidence="7 8" key="1">
    <citation type="submission" date="2014-03" db="EMBL/GenBank/DDBJ databases">
        <title>Genomics of Bifidobacteria.</title>
        <authorList>
            <person name="Ventura M."/>
            <person name="Milani C."/>
            <person name="Lugli G.A."/>
        </authorList>
    </citation>
    <scope>NUCLEOTIDE SEQUENCE [LARGE SCALE GENOMIC DNA]</scope>
    <source>
        <strain evidence="7 8">DSM 23969</strain>
    </source>
</reference>
<evidence type="ECO:0000313" key="8">
    <source>
        <dbReference type="Proteomes" id="UP000029108"/>
    </source>
</evidence>
<evidence type="ECO:0000259" key="6">
    <source>
        <dbReference type="Pfam" id="PF17802"/>
    </source>
</evidence>
<evidence type="ECO:0000313" key="7">
    <source>
        <dbReference type="EMBL" id="KFI46091.1"/>
    </source>
</evidence>
<proteinExistence type="inferred from homology"/>
<keyword evidence="2" id="KW-0964">Secreted</keyword>
<keyword evidence="3" id="KW-0732">Signal</keyword>